<dbReference type="EMBL" id="JANCYU010000003">
    <property type="protein sequence ID" value="KAK4522323.1"/>
    <property type="molecule type" value="Genomic_DNA"/>
</dbReference>
<gene>
    <name evidence="2" type="ORF">GAYE_HPESCF16G0203</name>
</gene>
<proteinExistence type="predicted"/>
<feature type="region of interest" description="Disordered" evidence="1">
    <location>
        <begin position="168"/>
        <end position="207"/>
    </location>
</feature>
<evidence type="ECO:0000313" key="2">
    <source>
        <dbReference type="EMBL" id="KAK4522323.1"/>
    </source>
</evidence>
<dbReference type="AlphaFoldDB" id="A0AAV9I681"/>
<comment type="caution">
    <text evidence="2">The sequence shown here is derived from an EMBL/GenBank/DDBJ whole genome shotgun (WGS) entry which is preliminary data.</text>
</comment>
<sequence>MSGFVAAQPQDVELINDFDRILKQLQWSKASRNVHVAIENNYVYTLVSLRTVDVDPGDQITLGGSRHGERFLVSPLEAEQMGLYLRIWVHRRPQQDLSKYIPPVNLSFAVKQELLLLRSNMKEVPPVINQLSKDITILSQANCVFADLLGIQVAYLLERSPMKAFRQDPNMARKRLQGSNSRTEVDNEYRSSAEQRSAAPSLPPVTVFQPNFEPSPLTALDFRWTLDKYPQNSSPEKEVQDYQSFLSMNELDSFPKSLVSSNAKQRWDTSDHESVEALVKFNEELKKTRRLNEKRIPSVLCSMQKLVPSKDEASSDSF</sequence>
<name>A0AAV9I681_9RHOD</name>
<feature type="compositionally biased region" description="Basic and acidic residues" evidence="1">
    <location>
        <begin position="183"/>
        <end position="193"/>
    </location>
</feature>
<protein>
    <recommendedName>
        <fullName evidence="4">HRDC domain-containing protein</fullName>
    </recommendedName>
</protein>
<organism evidence="2 3">
    <name type="scientific">Galdieria yellowstonensis</name>
    <dbReference type="NCBI Taxonomy" id="3028027"/>
    <lineage>
        <taxon>Eukaryota</taxon>
        <taxon>Rhodophyta</taxon>
        <taxon>Bangiophyceae</taxon>
        <taxon>Galdieriales</taxon>
        <taxon>Galdieriaceae</taxon>
        <taxon>Galdieria</taxon>
    </lineage>
</organism>
<evidence type="ECO:0000256" key="1">
    <source>
        <dbReference type="SAM" id="MobiDB-lite"/>
    </source>
</evidence>
<evidence type="ECO:0000313" key="3">
    <source>
        <dbReference type="Proteomes" id="UP001300502"/>
    </source>
</evidence>
<accession>A0AAV9I681</accession>
<reference evidence="2 3" key="1">
    <citation type="submission" date="2022-07" db="EMBL/GenBank/DDBJ databases">
        <title>Genome-wide signatures of adaptation to extreme environments.</title>
        <authorList>
            <person name="Cho C.H."/>
            <person name="Yoon H.S."/>
        </authorList>
    </citation>
    <scope>NUCLEOTIDE SEQUENCE [LARGE SCALE GENOMIC DNA]</scope>
    <source>
        <strain evidence="2 3">108.79 E11</strain>
    </source>
</reference>
<dbReference type="Proteomes" id="UP001300502">
    <property type="component" value="Unassembled WGS sequence"/>
</dbReference>
<keyword evidence="3" id="KW-1185">Reference proteome</keyword>
<evidence type="ECO:0008006" key="4">
    <source>
        <dbReference type="Google" id="ProtNLM"/>
    </source>
</evidence>